<feature type="disulfide bond" evidence="3">
    <location>
        <begin position="253"/>
        <end position="263"/>
    </location>
</feature>
<dbReference type="GO" id="GO:0005507">
    <property type="term" value="F:copper ion binding"/>
    <property type="evidence" value="ECO:0007669"/>
    <property type="project" value="InterPro"/>
</dbReference>
<dbReference type="FunFam" id="3.10.250.10:FF:000001">
    <property type="entry name" value="Lysyl oxidase 4 isoform X1"/>
    <property type="match status" value="1"/>
</dbReference>
<keyword evidence="1 4" id="KW-0732">Signal</keyword>
<evidence type="ECO:0000313" key="7">
    <source>
        <dbReference type="Proteomes" id="UP000822476"/>
    </source>
</evidence>
<dbReference type="InterPro" id="IPR050912">
    <property type="entry name" value="LOX-like_protein"/>
</dbReference>
<keyword evidence="2 3" id="KW-1015">Disulfide bond</keyword>
<dbReference type="SUPFAM" id="SSF56487">
    <property type="entry name" value="SRCR-like"/>
    <property type="match status" value="2"/>
</dbReference>
<gene>
    <name evidence="6" type="ORF">EG68_01089</name>
</gene>
<dbReference type="Gene3D" id="3.10.250.10">
    <property type="entry name" value="SRCR-like domain"/>
    <property type="match status" value="2"/>
</dbReference>
<dbReference type="PRINTS" id="PR00258">
    <property type="entry name" value="SPERACTRCPTR"/>
</dbReference>
<protein>
    <recommendedName>
        <fullName evidence="5">SRCR domain-containing protein</fullName>
    </recommendedName>
</protein>
<sequence length="507" mass="57537">MHHQSMKTFVIILNIFVVSNNYAITLDQDIYHDGDLKLVDGPAPTMGTVLVYRGYSWGRICDDHWTLREAQVVCRQLGMGHALEAYRRNRYASKINANYFMDEVHCTGQEKRLIDCRFPGWAIHDCKQNEEVGVKCAYNAPVVLRPEWNPLNLEVNKSELLRMRAIGVSLVVPDAFQRSQQIKPQSDIAGFFPVLVDLSDGTRGTVCPDYFHATEAIVFCHQIGTGNGGRVIPMPRHHTGIKGNVSIAIIGHCYGNETSLSDCITYGDPDGIPCRSNLATAVECIENLPDLVPERHSLESSSYLQRMSLWLLECALEENCLPDTVYRLIDNNPTTYQWMTRTLLRFSSVIENVGTDVFKPLEDPDNWEWHACHMHYHSMKVFSRYEVVDTDKRLVSVGLKASFCLENNICRPGSTPKFRCSNVIDSKGTQGISPGCKDTYLHDYDCQWVDITDVPPGQYIFQVSFNPDFLVPESNFFNNALTCVLTHMGHHAVLRNCRYSHPNDLYK</sequence>
<dbReference type="Pfam" id="PF01186">
    <property type="entry name" value="Lysyl_oxidase"/>
    <property type="match status" value="1"/>
</dbReference>
<dbReference type="PROSITE" id="PS50287">
    <property type="entry name" value="SRCR_2"/>
    <property type="match status" value="2"/>
</dbReference>
<dbReference type="PRINTS" id="PR00074">
    <property type="entry name" value="LYSYLOXIDASE"/>
</dbReference>
<feature type="disulfide bond" evidence="3">
    <location>
        <begin position="106"/>
        <end position="116"/>
    </location>
</feature>
<evidence type="ECO:0000256" key="2">
    <source>
        <dbReference type="ARBA" id="ARBA00023157"/>
    </source>
</evidence>
<dbReference type="EMBL" id="JTDE01000259">
    <property type="protein sequence ID" value="KAF7261797.1"/>
    <property type="molecule type" value="Genomic_DNA"/>
</dbReference>
<dbReference type="GO" id="GO:0005615">
    <property type="term" value="C:extracellular space"/>
    <property type="evidence" value="ECO:0007669"/>
    <property type="project" value="TreeGrafter"/>
</dbReference>
<dbReference type="InterPro" id="IPR001190">
    <property type="entry name" value="SRCR"/>
</dbReference>
<reference evidence="6" key="1">
    <citation type="submission" date="2019-07" db="EMBL/GenBank/DDBJ databases">
        <title>Annotation for the trematode Paragonimus miyazaki's.</title>
        <authorList>
            <person name="Choi Y.-J."/>
        </authorList>
    </citation>
    <scope>NUCLEOTIDE SEQUENCE</scope>
    <source>
        <strain evidence="6">Japan</strain>
    </source>
</reference>
<evidence type="ECO:0000313" key="6">
    <source>
        <dbReference type="EMBL" id="KAF7261797.1"/>
    </source>
</evidence>
<dbReference type="Proteomes" id="UP000822476">
    <property type="component" value="Unassembled WGS sequence"/>
</dbReference>
<evidence type="ECO:0000256" key="1">
    <source>
        <dbReference type="ARBA" id="ARBA00022729"/>
    </source>
</evidence>
<dbReference type="Pfam" id="PF00530">
    <property type="entry name" value="SRCR"/>
    <property type="match status" value="2"/>
</dbReference>
<dbReference type="PANTHER" id="PTHR45817:SF4">
    <property type="entry name" value="LYSYL OXIDASE-LIKE-RELATED"/>
    <property type="match status" value="1"/>
</dbReference>
<dbReference type="GO" id="GO:0016020">
    <property type="term" value="C:membrane"/>
    <property type="evidence" value="ECO:0007669"/>
    <property type="project" value="InterPro"/>
</dbReference>
<dbReference type="PANTHER" id="PTHR45817">
    <property type="entry name" value="LYSYL OXIDASE-LIKE-RELATED"/>
    <property type="match status" value="1"/>
</dbReference>
<feature type="signal peptide" evidence="4">
    <location>
        <begin position="1"/>
        <end position="23"/>
    </location>
</feature>
<dbReference type="GO" id="GO:0004720">
    <property type="term" value="F:protein-lysine 6-oxidase activity"/>
    <property type="evidence" value="ECO:0007669"/>
    <property type="project" value="TreeGrafter"/>
</dbReference>
<accession>A0A8S9ZCF4</accession>
<feature type="domain" description="SRCR" evidence="5">
    <location>
        <begin position="36"/>
        <end position="137"/>
    </location>
</feature>
<comment type="caution">
    <text evidence="6">The sequence shown here is derived from an EMBL/GenBank/DDBJ whole genome shotgun (WGS) entry which is preliminary data.</text>
</comment>
<name>A0A8S9ZCF4_9TREM</name>
<dbReference type="OrthoDB" id="547291at2759"/>
<organism evidence="6 7">
    <name type="scientific">Paragonimus skrjabini miyazakii</name>
    <dbReference type="NCBI Taxonomy" id="59628"/>
    <lineage>
        <taxon>Eukaryota</taxon>
        <taxon>Metazoa</taxon>
        <taxon>Spiralia</taxon>
        <taxon>Lophotrochozoa</taxon>
        <taxon>Platyhelminthes</taxon>
        <taxon>Trematoda</taxon>
        <taxon>Digenea</taxon>
        <taxon>Plagiorchiida</taxon>
        <taxon>Troglotremata</taxon>
        <taxon>Troglotrematidae</taxon>
        <taxon>Paragonimus</taxon>
    </lineage>
</organism>
<feature type="chain" id="PRO_5035725928" description="SRCR domain-containing protein" evidence="4">
    <location>
        <begin position="24"/>
        <end position="507"/>
    </location>
</feature>
<evidence type="ECO:0000259" key="5">
    <source>
        <dbReference type="PROSITE" id="PS50287"/>
    </source>
</evidence>
<dbReference type="SMART" id="SM00202">
    <property type="entry name" value="SR"/>
    <property type="match status" value="2"/>
</dbReference>
<dbReference type="InterPro" id="IPR001695">
    <property type="entry name" value="Lysyl_oxidase"/>
</dbReference>
<comment type="caution">
    <text evidence="3">Lacks conserved residue(s) required for the propagation of feature annotation.</text>
</comment>
<feature type="domain" description="SRCR" evidence="5">
    <location>
        <begin position="168"/>
        <end position="285"/>
    </location>
</feature>
<dbReference type="InterPro" id="IPR036772">
    <property type="entry name" value="SRCR-like_dom_sf"/>
</dbReference>
<proteinExistence type="predicted"/>
<evidence type="ECO:0000256" key="4">
    <source>
        <dbReference type="SAM" id="SignalP"/>
    </source>
</evidence>
<dbReference type="AlphaFoldDB" id="A0A8S9ZCF4"/>
<evidence type="ECO:0000256" key="3">
    <source>
        <dbReference type="PROSITE-ProRule" id="PRU00196"/>
    </source>
</evidence>
<keyword evidence="7" id="KW-1185">Reference proteome</keyword>